<comment type="similarity">
    <text evidence="4">Belongs to the AB hydrolase superfamily. Lipase family.</text>
</comment>
<keyword evidence="12" id="KW-0442">Lipid degradation</keyword>
<dbReference type="GO" id="GO:0004620">
    <property type="term" value="F:phospholipase activity"/>
    <property type="evidence" value="ECO:0007669"/>
    <property type="project" value="TreeGrafter"/>
</dbReference>
<evidence type="ECO:0000256" key="13">
    <source>
        <dbReference type="ARBA" id="ARBA00022968"/>
    </source>
</evidence>
<evidence type="ECO:0000256" key="15">
    <source>
        <dbReference type="ARBA" id="ARBA00023006"/>
    </source>
</evidence>
<feature type="compositionally biased region" description="Low complexity" evidence="21">
    <location>
        <begin position="492"/>
        <end position="507"/>
    </location>
</feature>
<dbReference type="Gene3D" id="3.40.50.1820">
    <property type="entry name" value="alpha/beta hydrolase"/>
    <property type="match status" value="1"/>
</dbReference>
<keyword evidence="15" id="KW-0072">Autophagy</keyword>
<dbReference type="OrthoDB" id="58570at2759"/>
<dbReference type="InterPro" id="IPR050805">
    <property type="entry name" value="ATG15_Lipase"/>
</dbReference>
<dbReference type="EMBL" id="LT598485">
    <property type="protein sequence ID" value="SCW00317.1"/>
    <property type="molecule type" value="Genomic_DNA"/>
</dbReference>
<evidence type="ECO:0000256" key="17">
    <source>
        <dbReference type="ARBA" id="ARBA00023136"/>
    </source>
</evidence>
<feature type="region of interest" description="Disordered" evidence="21">
    <location>
        <begin position="475"/>
        <end position="507"/>
    </location>
</feature>
<dbReference type="InterPro" id="IPR002921">
    <property type="entry name" value="Fungal_lipase-type"/>
</dbReference>
<evidence type="ECO:0000256" key="3">
    <source>
        <dbReference type="ARBA" id="ARBA00004343"/>
    </source>
</evidence>
<dbReference type="Pfam" id="PF01764">
    <property type="entry name" value="Lipase_3"/>
    <property type="match status" value="1"/>
</dbReference>
<reference evidence="23 24" key="1">
    <citation type="submission" date="2016-03" db="EMBL/GenBank/DDBJ databases">
        <authorList>
            <person name="Devillers H."/>
        </authorList>
    </citation>
    <scope>NUCLEOTIDE SEQUENCE [LARGE SCALE GENOMIC DNA]</scope>
    <source>
        <strain evidence="23">CBS 6772</strain>
    </source>
</reference>
<feature type="domain" description="Fungal lipase-type" evidence="22">
    <location>
        <begin position="276"/>
        <end position="337"/>
    </location>
</feature>
<evidence type="ECO:0000256" key="19">
    <source>
        <dbReference type="ARBA" id="ARBA00024663"/>
    </source>
</evidence>
<evidence type="ECO:0000256" key="11">
    <source>
        <dbReference type="ARBA" id="ARBA00022801"/>
    </source>
</evidence>
<keyword evidence="16" id="KW-0443">Lipid metabolism</keyword>
<dbReference type="AlphaFoldDB" id="A0A1G4M917"/>
<dbReference type="PANTHER" id="PTHR47175:SF2">
    <property type="entry name" value="LIPASE ATG15-RELATED"/>
    <property type="match status" value="1"/>
</dbReference>
<keyword evidence="11" id="KW-0378">Hydrolase</keyword>
<keyword evidence="9" id="KW-0812">Transmembrane</keyword>
<evidence type="ECO:0000256" key="14">
    <source>
        <dbReference type="ARBA" id="ARBA00022989"/>
    </source>
</evidence>
<organism evidence="23 24">
    <name type="scientific">Lachancea fermentati</name>
    <name type="common">Zygosaccharomyces fermentati</name>
    <dbReference type="NCBI Taxonomy" id="4955"/>
    <lineage>
        <taxon>Eukaryota</taxon>
        <taxon>Fungi</taxon>
        <taxon>Dikarya</taxon>
        <taxon>Ascomycota</taxon>
        <taxon>Saccharomycotina</taxon>
        <taxon>Saccharomycetes</taxon>
        <taxon>Saccharomycetales</taxon>
        <taxon>Saccharomycetaceae</taxon>
        <taxon>Lachancea</taxon>
    </lineage>
</organism>
<keyword evidence="14" id="KW-1133">Transmembrane helix</keyword>
<comment type="subcellular location">
    <subcellularLocation>
        <location evidence="3">Endosome</location>
        <location evidence="3">Multivesicular body membrane</location>
        <topology evidence="3">Single-pass type II membrane protein</topology>
    </subcellularLocation>
    <subcellularLocation>
        <location evidence="2">Prevacuolar compartment membrane</location>
        <topology evidence="2">Single-pass type II membrane protein</topology>
    </subcellularLocation>
</comment>
<sequence>MKEKSDIGANKRLATRWRVFVLALIACGILSWLSFPLHCPGRELPDQKRTPGTFKLKTIYRHAANGPHAAQQKLDITPQLLEKGRAEYAEHLSIKQEGDDELWTSNELYATNNPLDFEFKLKVEPIRMTRMMYRSPEFVESYLDFALENPDMAAKVDLDWVNDIVLAPNISDKDTILSLALMSSNAYVRLPHTGDWRNVTEPWHNSGGDGHGWDGDGIRGHIFVNEVEDVVVISIKGTSAQGLAGSGEDDTTGNDKVNDNLLFSCCCARVSYLWTTVCDCFVKSYTCDETCLERELRRKDRYYSAVLDVYKQVLKDYPSSTIWVTGHSLGGAMASFLGRTYGLPTVTFEAPGELLATRRLHLPMPPGLPAYLEGVWHFGHTADPIYIGTCNGASSSCSIAGYAFETSCHSGKVCTYDVVNDKGWHVNMLNHRIHTVIDNVLSAYDKVAKCKPPEPCHDCYNWNYIQGRDTSTKIQTETKTSKSKTKTKTKDLPTSTLTSVTSTTDFTTPEPTASSCIGRNWFGICTRYGL</sequence>
<comment type="subunit">
    <text evidence="5">Binds to both phosphatidylinositol (PI) and phosphatidylinositol 3,5-bisphosphate (PIP2).</text>
</comment>
<evidence type="ECO:0000256" key="9">
    <source>
        <dbReference type="ARBA" id="ARBA00022692"/>
    </source>
</evidence>
<dbReference type="GO" id="GO:0034727">
    <property type="term" value="P:piecemeal microautophagy of the nucleus"/>
    <property type="evidence" value="ECO:0007669"/>
    <property type="project" value="TreeGrafter"/>
</dbReference>
<dbReference type="FunFam" id="3.40.50.1820:FF:000339">
    <property type="entry name" value="Lipase, putative"/>
    <property type="match status" value="1"/>
</dbReference>
<evidence type="ECO:0000256" key="6">
    <source>
        <dbReference type="ARBA" id="ARBA00013279"/>
    </source>
</evidence>
<dbReference type="STRING" id="4955.A0A1G4M917"/>
<dbReference type="EC" id="3.1.1.3" evidence="6"/>
<evidence type="ECO:0000256" key="10">
    <source>
        <dbReference type="ARBA" id="ARBA00022753"/>
    </source>
</evidence>
<dbReference type="GO" id="GO:0006660">
    <property type="term" value="P:phosphatidylserine catabolic process"/>
    <property type="evidence" value="ECO:0007669"/>
    <property type="project" value="TreeGrafter"/>
</dbReference>
<proteinExistence type="inferred from homology"/>
<dbReference type="OMA" id="CHDCYNW"/>
<evidence type="ECO:0000256" key="16">
    <source>
        <dbReference type="ARBA" id="ARBA00023098"/>
    </source>
</evidence>
<evidence type="ECO:0000256" key="18">
    <source>
        <dbReference type="ARBA" id="ARBA00023180"/>
    </source>
</evidence>
<dbReference type="InterPro" id="IPR029058">
    <property type="entry name" value="AB_hydrolase_fold"/>
</dbReference>
<evidence type="ECO:0000256" key="21">
    <source>
        <dbReference type="SAM" id="MobiDB-lite"/>
    </source>
</evidence>
<dbReference type="GO" id="GO:0004806">
    <property type="term" value="F:triacylglycerol lipase activity"/>
    <property type="evidence" value="ECO:0007669"/>
    <property type="project" value="UniProtKB-EC"/>
</dbReference>
<dbReference type="GO" id="GO:0034496">
    <property type="term" value="P:multivesicular body membrane disassembly"/>
    <property type="evidence" value="ECO:0007669"/>
    <property type="project" value="TreeGrafter"/>
</dbReference>
<protein>
    <recommendedName>
        <fullName evidence="7">Putative lipase ATG15</fullName>
        <ecNumber evidence="6">3.1.1.3</ecNumber>
    </recommendedName>
    <alternativeName>
        <fullName evidence="20">Autophagy-related protein 15</fullName>
    </alternativeName>
    <alternativeName>
        <fullName evidence="8">Putative lipase atg15</fullName>
    </alternativeName>
</protein>
<keyword evidence="13" id="KW-0735">Signal-anchor</keyword>
<evidence type="ECO:0000313" key="24">
    <source>
        <dbReference type="Proteomes" id="UP000190831"/>
    </source>
</evidence>
<evidence type="ECO:0000256" key="8">
    <source>
        <dbReference type="ARBA" id="ARBA00019241"/>
    </source>
</evidence>
<keyword evidence="10" id="KW-0967">Endosome</keyword>
<evidence type="ECO:0000256" key="4">
    <source>
        <dbReference type="ARBA" id="ARBA00010701"/>
    </source>
</evidence>
<dbReference type="SUPFAM" id="SSF53474">
    <property type="entry name" value="alpha/beta-Hydrolases"/>
    <property type="match status" value="1"/>
</dbReference>
<gene>
    <name evidence="23" type="ORF">LAFE_0C01486G</name>
</gene>
<evidence type="ECO:0000259" key="22">
    <source>
        <dbReference type="Pfam" id="PF01764"/>
    </source>
</evidence>
<dbReference type="CDD" id="cd00519">
    <property type="entry name" value="Lipase_3"/>
    <property type="match status" value="1"/>
</dbReference>
<keyword evidence="24" id="KW-1185">Reference proteome</keyword>
<dbReference type="GO" id="GO:0032585">
    <property type="term" value="C:multivesicular body membrane"/>
    <property type="evidence" value="ECO:0007669"/>
    <property type="project" value="UniProtKB-SubCell"/>
</dbReference>
<accession>A0A1G4M917</accession>
<evidence type="ECO:0000256" key="5">
    <source>
        <dbReference type="ARBA" id="ARBA00011137"/>
    </source>
</evidence>
<dbReference type="PANTHER" id="PTHR47175">
    <property type="entry name" value="LIPASE ATG15-RELATED"/>
    <property type="match status" value="1"/>
</dbReference>
<keyword evidence="18" id="KW-0325">Glycoprotein</keyword>
<evidence type="ECO:0000256" key="20">
    <source>
        <dbReference type="ARBA" id="ARBA00029828"/>
    </source>
</evidence>
<evidence type="ECO:0000256" key="12">
    <source>
        <dbReference type="ARBA" id="ARBA00022963"/>
    </source>
</evidence>
<dbReference type="Proteomes" id="UP000190831">
    <property type="component" value="Chromosome C"/>
</dbReference>
<evidence type="ECO:0000256" key="7">
    <source>
        <dbReference type="ARBA" id="ARBA00018542"/>
    </source>
</evidence>
<name>A0A1G4M917_LACFM</name>
<evidence type="ECO:0000256" key="1">
    <source>
        <dbReference type="ARBA" id="ARBA00001024"/>
    </source>
</evidence>
<evidence type="ECO:0000313" key="23">
    <source>
        <dbReference type="EMBL" id="SCW00317.1"/>
    </source>
</evidence>
<keyword evidence="17" id="KW-0472">Membrane</keyword>
<comment type="function">
    <text evidence="19">Lipase which is essential for lysis of subvacuolar cytoplasm to vacuole targeted bodies and intravacuolar autophagic bodies. Involved in the lysis of intravacuolar multivesicular body (MVB) vesicles. The intravacuolar membrane disintegration by ATG15 is critical to life span extension.</text>
</comment>
<dbReference type="GO" id="GO:0005775">
    <property type="term" value="C:vacuolar lumen"/>
    <property type="evidence" value="ECO:0007669"/>
    <property type="project" value="TreeGrafter"/>
</dbReference>
<dbReference type="GO" id="GO:0046461">
    <property type="term" value="P:neutral lipid catabolic process"/>
    <property type="evidence" value="ECO:0007669"/>
    <property type="project" value="TreeGrafter"/>
</dbReference>
<evidence type="ECO:0000256" key="2">
    <source>
        <dbReference type="ARBA" id="ARBA00004270"/>
    </source>
</evidence>
<comment type="catalytic activity">
    <reaction evidence="1">
        <text>a triacylglycerol + H2O = a diacylglycerol + a fatty acid + H(+)</text>
        <dbReference type="Rhea" id="RHEA:12044"/>
        <dbReference type="ChEBI" id="CHEBI:15377"/>
        <dbReference type="ChEBI" id="CHEBI:15378"/>
        <dbReference type="ChEBI" id="CHEBI:17855"/>
        <dbReference type="ChEBI" id="CHEBI:18035"/>
        <dbReference type="ChEBI" id="CHEBI:28868"/>
        <dbReference type="EC" id="3.1.1.3"/>
    </reaction>
</comment>